<proteinExistence type="inferred from homology"/>
<evidence type="ECO:0000313" key="21">
    <source>
        <dbReference type="Proteomes" id="UP000019276"/>
    </source>
</evidence>
<keyword evidence="17" id="KW-1208">Phospholipid metabolism</keyword>
<dbReference type="AlphaFoldDB" id="W7QEK6"/>
<evidence type="ECO:0000256" key="18">
    <source>
        <dbReference type="RuleBase" id="RU003938"/>
    </source>
</evidence>
<dbReference type="GO" id="GO:0004605">
    <property type="term" value="F:phosphatidate cytidylyltransferase activity"/>
    <property type="evidence" value="ECO:0007669"/>
    <property type="project" value="UniProtKB-EC"/>
</dbReference>
<evidence type="ECO:0000256" key="2">
    <source>
        <dbReference type="ARBA" id="ARBA00004651"/>
    </source>
</evidence>
<dbReference type="PANTHER" id="PTHR46382">
    <property type="entry name" value="PHOSPHATIDATE CYTIDYLYLTRANSFERASE"/>
    <property type="match status" value="1"/>
</dbReference>
<comment type="pathway">
    <text evidence="4">Lipid metabolism.</text>
</comment>
<evidence type="ECO:0000256" key="11">
    <source>
        <dbReference type="ARBA" id="ARBA00022692"/>
    </source>
</evidence>
<dbReference type="GO" id="GO:0005886">
    <property type="term" value="C:plasma membrane"/>
    <property type="evidence" value="ECO:0007669"/>
    <property type="project" value="UniProtKB-SubCell"/>
</dbReference>
<dbReference type="OrthoDB" id="9799199at2"/>
<sequence length="299" mass="32957">MKTLKNDKLSKSSTLKKRILTALILLPLALIAIFELPLLYFAVFTGVVLSIGAWEWGPFIGFCNKRRRIGLMTVLVSSMIAFAYYTGLFSHGKIQVFHQAVEYAIWISVLWWGIALGLVISYPRSARFWRSGRWIKGIFGLVTLLPAWLAINVIRGFEYQTDPQSGAWLLLYVLALVWAADIGAYFAGKAFGKRKLMPNVSPGKTIEGMLGGMVASATLIFIVLQTPLFIGYNGLDVVWISLLVVASSVLGDLLESMLKRQAGIKDSGTILPGHGGILDRVDSLTAALPVFTCLFYYAI</sequence>
<keyword evidence="21" id="KW-1185">Reference proteome</keyword>
<dbReference type="EMBL" id="ARZY01000005">
    <property type="protein sequence ID" value="EWH11314.1"/>
    <property type="molecule type" value="Genomic_DNA"/>
</dbReference>
<dbReference type="PATRIC" id="fig|1328313.3.peg.837"/>
<keyword evidence="16" id="KW-0594">Phospholipid biosynthesis</keyword>
<keyword evidence="10 18" id="KW-0808">Transferase</keyword>
<feature type="transmembrane region" description="Helical" evidence="19">
    <location>
        <begin position="41"/>
        <end position="62"/>
    </location>
</feature>
<evidence type="ECO:0000256" key="7">
    <source>
        <dbReference type="ARBA" id="ARBA00019373"/>
    </source>
</evidence>
<gene>
    <name evidence="20" type="ORF">DS2_04045</name>
</gene>
<keyword evidence="8" id="KW-1003">Cell membrane</keyword>
<keyword evidence="9" id="KW-0444">Lipid biosynthesis</keyword>
<keyword evidence="14" id="KW-0443">Lipid metabolism</keyword>
<evidence type="ECO:0000256" key="5">
    <source>
        <dbReference type="ARBA" id="ARBA00010185"/>
    </source>
</evidence>
<dbReference type="EC" id="2.7.7.41" evidence="6 18"/>
<evidence type="ECO:0000256" key="6">
    <source>
        <dbReference type="ARBA" id="ARBA00012487"/>
    </source>
</evidence>
<accession>W7QEK6</accession>
<evidence type="ECO:0000313" key="20">
    <source>
        <dbReference type="EMBL" id="EWH11314.1"/>
    </source>
</evidence>
<dbReference type="STRING" id="1328313.DS2_04045"/>
<dbReference type="Pfam" id="PF01148">
    <property type="entry name" value="CTP_transf_1"/>
    <property type="match status" value="1"/>
</dbReference>
<dbReference type="RefSeq" id="WP_081754182.1">
    <property type="nucleotide sequence ID" value="NZ_ARZY01000005.1"/>
</dbReference>
<dbReference type="PROSITE" id="PS01315">
    <property type="entry name" value="CDS"/>
    <property type="match status" value="1"/>
</dbReference>
<evidence type="ECO:0000256" key="13">
    <source>
        <dbReference type="ARBA" id="ARBA00022989"/>
    </source>
</evidence>
<comment type="pathway">
    <text evidence="3 18">Phospholipid metabolism; CDP-diacylglycerol biosynthesis; CDP-diacylglycerol from sn-glycerol 3-phosphate: step 3/3.</text>
</comment>
<dbReference type="InterPro" id="IPR000374">
    <property type="entry name" value="PC_trans"/>
</dbReference>
<comment type="catalytic activity">
    <reaction evidence="1 18">
        <text>a 1,2-diacyl-sn-glycero-3-phosphate + CTP + H(+) = a CDP-1,2-diacyl-sn-glycerol + diphosphate</text>
        <dbReference type="Rhea" id="RHEA:16229"/>
        <dbReference type="ChEBI" id="CHEBI:15378"/>
        <dbReference type="ChEBI" id="CHEBI:33019"/>
        <dbReference type="ChEBI" id="CHEBI:37563"/>
        <dbReference type="ChEBI" id="CHEBI:58332"/>
        <dbReference type="ChEBI" id="CHEBI:58608"/>
        <dbReference type="EC" id="2.7.7.41"/>
    </reaction>
</comment>
<feature type="transmembrane region" description="Helical" evidence="19">
    <location>
        <begin position="103"/>
        <end position="122"/>
    </location>
</feature>
<comment type="subcellular location">
    <subcellularLocation>
        <location evidence="2">Cell membrane</location>
        <topology evidence="2">Multi-pass membrane protein</topology>
    </subcellularLocation>
</comment>
<dbReference type="GO" id="GO:0016024">
    <property type="term" value="P:CDP-diacylglycerol biosynthetic process"/>
    <property type="evidence" value="ECO:0007669"/>
    <property type="project" value="UniProtKB-UniPathway"/>
</dbReference>
<keyword evidence="11 18" id="KW-0812">Transmembrane</keyword>
<feature type="transmembrane region" description="Helical" evidence="19">
    <location>
        <begin position="69"/>
        <end position="91"/>
    </location>
</feature>
<keyword evidence="15 19" id="KW-0472">Membrane</keyword>
<name>W7QEK6_9ALTE</name>
<feature type="transmembrane region" description="Helical" evidence="19">
    <location>
        <begin position="134"/>
        <end position="154"/>
    </location>
</feature>
<evidence type="ECO:0000256" key="15">
    <source>
        <dbReference type="ARBA" id="ARBA00023136"/>
    </source>
</evidence>
<evidence type="ECO:0000256" key="8">
    <source>
        <dbReference type="ARBA" id="ARBA00022475"/>
    </source>
</evidence>
<feature type="transmembrane region" description="Helical" evidence="19">
    <location>
        <begin position="237"/>
        <end position="254"/>
    </location>
</feature>
<feature type="transmembrane region" description="Helical" evidence="19">
    <location>
        <begin position="209"/>
        <end position="231"/>
    </location>
</feature>
<keyword evidence="12 18" id="KW-0548">Nucleotidyltransferase</keyword>
<evidence type="ECO:0000256" key="9">
    <source>
        <dbReference type="ARBA" id="ARBA00022516"/>
    </source>
</evidence>
<evidence type="ECO:0000256" key="12">
    <source>
        <dbReference type="ARBA" id="ARBA00022695"/>
    </source>
</evidence>
<comment type="similarity">
    <text evidence="5 18">Belongs to the CDS family.</text>
</comment>
<evidence type="ECO:0000256" key="17">
    <source>
        <dbReference type="ARBA" id="ARBA00023264"/>
    </source>
</evidence>
<evidence type="ECO:0000256" key="16">
    <source>
        <dbReference type="ARBA" id="ARBA00023209"/>
    </source>
</evidence>
<dbReference type="Proteomes" id="UP000019276">
    <property type="component" value="Unassembled WGS sequence"/>
</dbReference>
<evidence type="ECO:0000256" key="14">
    <source>
        <dbReference type="ARBA" id="ARBA00023098"/>
    </source>
</evidence>
<evidence type="ECO:0000256" key="1">
    <source>
        <dbReference type="ARBA" id="ARBA00001698"/>
    </source>
</evidence>
<evidence type="ECO:0000256" key="3">
    <source>
        <dbReference type="ARBA" id="ARBA00005119"/>
    </source>
</evidence>
<protein>
    <recommendedName>
        <fullName evidence="7 18">Phosphatidate cytidylyltransferase</fullName>
        <ecNumber evidence="6 18">2.7.7.41</ecNumber>
    </recommendedName>
</protein>
<dbReference type="UniPathway" id="UPA00557">
    <property type="reaction ID" value="UER00614"/>
</dbReference>
<feature type="transmembrane region" description="Helical" evidence="19">
    <location>
        <begin position="166"/>
        <end position="188"/>
    </location>
</feature>
<comment type="caution">
    <text evidence="20">The sequence shown here is derived from an EMBL/GenBank/DDBJ whole genome shotgun (WGS) entry which is preliminary data.</text>
</comment>
<dbReference type="PANTHER" id="PTHR46382:SF1">
    <property type="entry name" value="PHOSPHATIDATE CYTIDYLYLTRANSFERASE"/>
    <property type="match status" value="1"/>
</dbReference>
<evidence type="ECO:0000256" key="10">
    <source>
        <dbReference type="ARBA" id="ARBA00022679"/>
    </source>
</evidence>
<reference evidence="20 21" key="1">
    <citation type="journal article" date="2014" name="Genome Announc.">
        <title>Draft Genome Sequence of the Agar-Degrading Bacterium Catenovulum sp. Strain DS-2, Isolated from Intestines of Haliotis diversicolor.</title>
        <authorList>
            <person name="Shan D."/>
            <person name="Li X."/>
            <person name="Gu Z."/>
            <person name="Wei G."/>
            <person name="Gao Z."/>
            <person name="Shao Z."/>
        </authorList>
    </citation>
    <scope>NUCLEOTIDE SEQUENCE [LARGE SCALE GENOMIC DNA]</scope>
    <source>
        <strain evidence="20 21">DS-2</strain>
    </source>
</reference>
<dbReference type="eggNOG" id="COG4589">
    <property type="taxonomic scope" value="Bacteria"/>
</dbReference>
<keyword evidence="13 19" id="KW-1133">Transmembrane helix</keyword>
<organism evidence="20 21">
    <name type="scientific">Catenovulum agarivorans DS-2</name>
    <dbReference type="NCBI Taxonomy" id="1328313"/>
    <lineage>
        <taxon>Bacteria</taxon>
        <taxon>Pseudomonadati</taxon>
        <taxon>Pseudomonadota</taxon>
        <taxon>Gammaproteobacteria</taxon>
        <taxon>Alteromonadales</taxon>
        <taxon>Alteromonadaceae</taxon>
        <taxon>Catenovulum</taxon>
    </lineage>
</organism>
<evidence type="ECO:0000256" key="19">
    <source>
        <dbReference type="SAM" id="Phobius"/>
    </source>
</evidence>
<evidence type="ECO:0000256" key="4">
    <source>
        <dbReference type="ARBA" id="ARBA00005189"/>
    </source>
</evidence>